<keyword evidence="1" id="KW-1133">Transmembrane helix</keyword>
<organism evidence="2 3">
    <name type="scientific">Melghirimyces profundicolus</name>
    <dbReference type="NCBI Taxonomy" id="1242148"/>
    <lineage>
        <taxon>Bacteria</taxon>
        <taxon>Bacillati</taxon>
        <taxon>Bacillota</taxon>
        <taxon>Bacilli</taxon>
        <taxon>Bacillales</taxon>
        <taxon>Thermoactinomycetaceae</taxon>
        <taxon>Melghirimyces</taxon>
    </lineage>
</organism>
<keyword evidence="3" id="KW-1185">Reference proteome</keyword>
<protein>
    <submittedName>
        <fullName evidence="2">Uncharacterized protein</fullName>
    </submittedName>
</protein>
<dbReference type="RefSeq" id="WP_170109440.1">
    <property type="nucleotide sequence ID" value="NZ_QBKR01000002.1"/>
</dbReference>
<reference evidence="2 3" key="1">
    <citation type="submission" date="2018-04" db="EMBL/GenBank/DDBJ databases">
        <title>Genomic Encyclopedia of Archaeal and Bacterial Type Strains, Phase II (KMG-II): from individual species to whole genera.</title>
        <authorList>
            <person name="Goeker M."/>
        </authorList>
    </citation>
    <scope>NUCLEOTIDE SEQUENCE [LARGE SCALE GENOMIC DNA]</scope>
    <source>
        <strain evidence="2 3">DSM 45787</strain>
    </source>
</reference>
<sequence length="48" mass="5681">MFGLPAETFYWFAPWPVLWIGLALLMYFKLKREDEREENGVSSGRRGD</sequence>
<gene>
    <name evidence="2" type="ORF">C8P63_10285</name>
</gene>
<evidence type="ECO:0000313" key="2">
    <source>
        <dbReference type="EMBL" id="PTX64591.1"/>
    </source>
</evidence>
<proteinExistence type="predicted"/>
<dbReference type="AlphaFoldDB" id="A0A2T6C8E5"/>
<evidence type="ECO:0000256" key="1">
    <source>
        <dbReference type="SAM" id="Phobius"/>
    </source>
</evidence>
<evidence type="ECO:0000313" key="3">
    <source>
        <dbReference type="Proteomes" id="UP000244240"/>
    </source>
</evidence>
<comment type="caution">
    <text evidence="2">The sequence shown here is derived from an EMBL/GenBank/DDBJ whole genome shotgun (WGS) entry which is preliminary data.</text>
</comment>
<dbReference type="EMBL" id="QBKR01000002">
    <property type="protein sequence ID" value="PTX64591.1"/>
    <property type="molecule type" value="Genomic_DNA"/>
</dbReference>
<keyword evidence="1" id="KW-0472">Membrane</keyword>
<dbReference type="Proteomes" id="UP000244240">
    <property type="component" value="Unassembled WGS sequence"/>
</dbReference>
<accession>A0A2T6C8E5</accession>
<name>A0A2T6C8E5_9BACL</name>
<keyword evidence="1" id="KW-0812">Transmembrane</keyword>
<feature type="transmembrane region" description="Helical" evidence="1">
    <location>
        <begin position="12"/>
        <end position="30"/>
    </location>
</feature>